<organism evidence="1 2">
    <name type="scientific">Bifidobacterium breve</name>
    <dbReference type="NCBI Taxonomy" id="1685"/>
    <lineage>
        <taxon>Bacteria</taxon>
        <taxon>Bacillati</taxon>
        <taxon>Actinomycetota</taxon>
        <taxon>Actinomycetes</taxon>
        <taxon>Bifidobacteriales</taxon>
        <taxon>Bifidobacteriaceae</taxon>
        <taxon>Bifidobacterium</taxon>
    </lineage>
</organism>
<evidence type="ECO:0008006" key="3">
    <source>
        <dbReference type="Google" id="ProtNLM"/>
    </source>
</evidence>
<dbReference type="Proteomes" id="UP001198148">
    <property type="component" value="Unassembled WGS sequence"/>
</dbReference>
<evidence type="ECO:0000313" key="1">
    <source>
        <dbReference type="EMBL" id="MCB5644086.1"/>
    </source>
</evidence>
<name>A0AAW4U134_BIFBR</name>
<comment type="caution">
    <text evidence="1">The sequence shown here is derived from an EMBL/GenBank/DDBJ whole genome shotgun (WGS) entry which is preliminary data.</text>
</comment>
<proteinExistence type="predicted"/>
<gene>
    <name evidence="1" type="ORF">LIP63_01485</name>
</gene>
<dbReference type="RefSeq" id="WP_217296601.1">
    <property type="nucleotide sequence ID" value="NZ_JAHOCE010000022.1"/>
</dbReference>
<reference evidence="1" key="1">
    <citation type="submission" date="2021-10" db="EMBL/GenBank/DDBJ databases">
        <title>Collection of gut derived symbiotic bacterial strains cultured from healthy donors.</title>
        <authorList>
            <person name="Lin H."/>
            <person name="Littmann E."/>
            <person name="Claire K."/>
            <person name="Pamer E."/>
        </authorList>
    </citation>
    <scope>NUCLEOTIDE SEQUENCE</scope>
    <source>
        <strain evidence="1">MSK.23.105</strain>
    </source>
</reference>
<accession>A0AAW4U134</accession>
<protein>
    <recommendedName>
        <fullName evidence="3">Transposase</fullName>
    </recommendedName>
</protein>
<dbReference type="AlphaFoldDB" id="A0AAW4U134"/>
<sequence>MAFEQPLESQVDVPTGRNQPLEAEKPLMADYVVPGDVPGPVLELVQQLEFGFCKGAFMYKVLVSFADS</sequence>
<evidence type="ECO:0000313" key="2">
    <source>
        <dbReference type="Proteomes" id="UP001198148"/>
    </source>
</evidence>
<dbReference type="EMBL" id="JAJBPF010000002">
    <property type="protein sequence ID" value="MCB5644086.1"/>
    <property type="molecule type" value="Genomic_DNA"/>
</dbReference>